<gene>
    <name evidence="9" type="ORF">SAMN05216289_10513</name>
</gene>
<proteinExistence type="inferred from homology"/>
<evidence type="ECO:0000256" key="6">
    <source>
        <dbReference type="ARBA" id="ARBA00032162"/>
    </source>
</evidence>
<feature type="domain" description="Nudix hydrolase" evidence="8">
    <location>
        <begin position="26"/>
        <end position="171"/>
    </location>
</feature>
<dbReference type="SUPFAM" id="SSF55811">
    <property type="entry name" value="Nudix"/>
    <property type="match status" value="1"/>
</dbReference>
<evidence type="ECO:0000256" key="2">
    <source>
        <dbReference type="ARBA" id="ARBA00001946"/>
    </source>
</evidence>
<dbReference type="OrthoDB" id="9794310at2"/>
<dbReference type="Gene3D" id="3.90.79.10">
    <property type="entry name" value="Nucleoside Triphosphate Pyrophosphohydrolase"/>
    <property type="match status" value="1"/>
</dbReference>
<dbReference type="PANTHER" id="PTHR11839:SF18">
    <property type="entry name" value="NUDIX HYDROLASE DOMAIN-CONTAINING PROTEIN"/>
    <property type="match status" value="1"/>
</dbReference>
<dbReference type="PANTHER" id="PTHR11839">
    <property type="entry name" value="UDP/ADP-SUGAR PYROPHOSPHATASE"/>
    <property type="match status" value="1"/>
</dbReference>
<keyword evidence="10" id="KW-1185">Reference proteome</keyword>
<evidence type="ECO:0000256" key="7">
    <source>
        <dbReference type="ARBA" id="ARBA00032272"/>
    </source>
</evidence>
<reference evidence="9 10" key="1">
    <citation type="submission" date="2016-10" db="EMBL/GenBank/DDBJ databases">
        <authorList>
            <person name="de Groot N.N."/>
        </authorList>
    </citation>
    <scope>NUCLEOTIDE SEQUENCE [LARGE SCALE GENOMIC DNA]</scope>
    <source>
        <strain evidence="9 10">CGMCC 1.7659</strain>
    </source>
</reference>
<organism evidence="9 10">
    <name type="scientific">Dokdonella immobilis</name>
    <dbReference type="NCBI Taxonomy" id="578942"/>
    <lineage>
        <taxon>Bacteria</taxon>
        <taxon>Pseudomonadati</taxon>
        <taxon>Pseudomonadota</taxon>
        <taxon>Gammaproteobacteria</taxon>
        <taxon>Lysobacterales</taxon>
        <taxon>Rhodanobacteraceae</taxon>
        <taxon>Dokdonella</taxon>
    </lineage>
</organism>
<evidence type="ECO:0000259" key="8">
    <source>
        <dbReference type="PROSITE" id="PS51462"/>
    </source>
</evidence>
<dbReference type="InterPro" id="IPR000086">
    <property type="entry name" value="NUDIX_hydrolase_dom"/>
</dbReference>
<dbReference type="GO" id="GO:0005829">
    <property type="term" value="C:cytosol"/>
    <property type="evidence" value="ECO:0007669"/>
    <property type="project" value="TreeGrafter"/>
</dbReference>
<keyword evidence="5" id="KW-0378">Hydrolase</keyword>
<comment type="cofactor">
    <cofactor evidence="2">
        <name>Mg(2+)</name>
        <dbReference type="ChEBI" id="CHEBI:18420"/>
    </cofactor>
</comment>
<evidence type="ECO:0000256" key="1">
    <source>
        <dbReference type="ARBA" id="ARBA00000847"/>
    </source>
</evidence>
<dbReference type="GO" id="GO:0016787">
    <property type="term" value="F:hydrolase activity"/>
    <property type="evidence" value="ECO:0007669"/>
    <property type="project" value="UniProtKB-KW"/>
</dbReference>
<dbReference type="EMBL" id="FOVF01000005">
    <property type="protein sequence ID" value="SFN12964.1"/>
    <property type="molecule type" value="Genomic_DNA"/>
</dbReference>
<comment type="catalytic activity">
    <reaction evidence="1">
        <text>GDP-alpha-D-mannose + H2O = alpha-D-mannose 1-phosphate + GMP + 2 H(+)</text>
        <dbReference type="Rhea" id="RHEA:27978"/>
        <dbReference type="ChEBI" id="CHEBI:15377"/>
        <dbReference type="ChEBI" id="CHEBI:15378"/>
        <dbReference type="ChEBI" id="CHEBI:57527"/>
        <dbReference type="ChEBI" id="CHEBI:58115"/>
        <dbReference type="ChEBI" id="CHEBI:58409"/>
    </reaction>
</comment>
<dbReference type="PROSITE" id="PS51462">
    <property type="entry name" value="NUDIX"/>
    <property type="match status" value="1"/>
</dbReference>
<dbReference type="CDD" id="cd03424">
    <property type="entry name" value="NUDIX_ADPRase_Nudt5_UGPPase_Nudt14"/>
    <property type="match status" value="1"/>
</dbReference>
<dbReference type="AlphaFoldDB" id="A0A1I4WGJ6"/>
<dbReference type="Pfam" id="PF00293">
    <property type="entry name" value="NUDIX"/>
    <property type="match status" value="1"/>
</dbReference>
<evidence type="ECO:0000256" key="5">
    <source>
        <dbReference type="ARBA" id="ARBA00022801"/>
    </source>
</evidence>
<protein>
    <recommendedName>
        <fullName evidence="4">GDP-mannose pyrophosphatase</fullName>
    </recommendedName>
    <alternativeName>
        <fullName evidence="6">GDP-mannose hydrolase</fullName>
    </alternativeName>
    <alternativeName>
        <fullName evidence="7">GDPMK</fullName>
    </alternativeName>
</protein>
<name>A0A1I4WGJ6_9GAMM</name>
<evidence type="ECO:0000256" key="3">
    <source>
        <dbReference type="ARBA" id="ARBA00007275"/>
    </source>
</evidence>
<comment type="similarity">
    <text evidence="3">Belongs to the Nudix hydrolase family. NudK subfamily.</text>
</comment>
<dbReference type="STRING" id="578942.SAMN05216289_10513"/>
<dbReference type="Proteomes" id="UP000198575">
    <property type="component" value="Unassembled WGS sequence"/>
</dbReference>
<accession>A0A1I4WGJ6</accession>
<sequence length="187" mass="20497">MTETVTLCNGTWLRLKRRGRWEYAERTNPGGGVMIIAVTAEDKVLFVEQFRPALDCMTIEMPAGLVGDNPESASEGAVEAARRELIEETGYEAANVEFIMAGPTSAGMSNEILAFVRARNLTRVHAGGGDETEDITLHEVPRTEAARWLVQKMADGFSVDPKMFAGMYFLEHEDIMRGDGHGESVGS</sequence>
<dbReference type="RefSeq" id="WP_092406000.1">
    <property type="nucleotide sequence ID" value="NZ_FOVF01000005.1"/>
</dbReference>
<evidence type="ECO:0000256" key="4">
    <source>
        <dbReference type="ARBA" id="ARBA00016377"/>
    </source>
</evidence>
<dbReference type="GO" id="GO:0006753">
    <property type="term" value="P:nucleoside phosphate metabolic process"/>
    <property type="evidence" value="ECO:0007669"/>
    <property type="project" value="TreeGrafter"/>
</dbReference>
<evidence type="ECO:0000313" key="10">
    <source>
        <dbReference type="Proteomes" id="UP000198575"/>
    </source>
</evidence>
<evidence type="ECO:0000313" key="9">
    <source>
        <dbReference type="EMBL" id="SFN12964.1"/>
    </source>
</evidence>
<dbReference type="GO" id="GO:0019693">
    <property type="term" value="P:ribose phosphate metabolic process"/>
    <property type="evidence" value="ECO:0007669"/>
    <property type="project" value="TreeGrafter"/>
</dbReference>
<dbReference type="InterPro" id="IPR015797">
    <property type="entry name" value="NUDIX_hydrolase-like_dom_sf"/>
</dbReference>